<dbReference type="CDD" id="cd06261">
    <property type="entry name" value="TM_PBP2"/>
    <property type="match status" value="1"/>
</dbReference>
<evidence type="ECO:0000256" key="7">
    <source>
        <dbReference type="RuleBase" id="RU363032"/>
    </source>
</evidence>
<feature type="transmembrane region" description="Helical" evidence="7">
    <location>
        <begin position="261"/>
        <end position="281"/>
    </location>
</feature>
<dbReference type="Proteomes" id="UP000677305">
    <property type="component" value="Chromosome"/>
</dbReference>
<evidence type="ECO:0000313" key="9">
    <source>
        <dbReference type="EMBL" id="QUH29670.1"/>
    </source>
</evidence>
<protein>
    <submittedName>
        <fullName evidence="9">Carbohydrate ABC transporter permease</fullName>
    </submittedName>
</protein>
<evidence type="ECO:0000256" key="2">
    <source>
        <dbReference type="ARBA" id="ARBA00022448"/>
    </source>
</evidence>
<evidence type="ECO:0000256" key="3">
    <source>
        <dbReference type="ARBA" id="ARBA00022475"/>
    </source>
</evidence>
<evidence type="ECO:0000256" key="4">
    <source>
        <dbReference type="ARBA" id="ARBA00022692"/>
    </source>
</evidence>
<comment type="subcellular location">
    <subcellularLocation>
        <location evidence="1 7">Cell membrane</location>
        <topology evidence="1 7">Multi-pass membrane protein</topology>
    </subcellularLocation>
</comment>
<dbReference type="GO" id="GO:0005886">
    <property type="term" value="C:plasma membrane"/>
    <property type="evidence" value="ECO:0007669"/>
    <property type="project" value="UniProtKB-SubCell"/>
</dbReference>
<evidence type="ECO:0000313" key="10">
    <source>
        <dbReference type="Proteomes" id="UP000677305"/>
    </source>
</evidence>
<keyword evidence="4 7" id="KW-0812">Transmembrane</keyword>
<evidence type="ECO:0000256" key="6">
    <source>
        <dbReference type="ARBA" id="ARBA00023136"/>
    </source>
</evidence>
<accession>A0A8J8MBI1</accession>
<dbReference type="EMBL" id="CP058561">
    <property type="protein sequence ID" value="QUH29670.1"/>
    <property type="molecule type" value="Genomic_DNA"/>
</dbReference>
<proteinExistence type="inferred from homology"/>
<feature type="transmembrane region" description="Helical" evidence="7">
    <location>
        <begin position="183"/>
        <end position="205"/>
    </location>
</feature>
<feature type="domain" description="ABC transmembrane type-1" evidence="8">
    <location>
        <begin position="75"/>
        <end position="279"/>
    </location>
</feature>
<dbReference type="KEGG" id="vgu:HYG85_12470"/>
<evidence type="ECO:0000259" key="8">
    <source>
        <dbReference type="PROSITE" id="PS50928"/>
    </source>
</evidence>
<dbReference type="GO" id="GO:0055085">
    <property type="term" value="P:transmembrane transport"/>
    <property type="evidence" value="ECO:0007669"/>
    <property type="project" value="InterPro"/>
</dbReference>
<dbReference type="Gene3D" id="1.10.3720.10">
    <property type="entry name" value="MetI-like"/>
    <property type="match status" value="1"/>
</dbReference>
<gene>
    <name evidence="9" type="ORF">HYG85_12470</name>
</gene>
<reference evidence="9 10" key="1">
    <citation type="submission" date="2020-07" db="EMBL/GenBank/DDBJ databases">
        <title>Vallitalea guaymasensis genome.</title>
        <authorList>
            <person name="Postec A."/>
        </authorList>
    </citation>
    <scope>NUCLEOTIDE SEQUENCE [LARGE SCALE GENOMIC DNA]</scope>
    <source>
        <strain evidence="9 10">Ra1766G1</strain>
    </source>
</reference>
<dbReference type="SUPFAM" id="SSF161098">
    <property type="entry name" value="MetI-like"/>
    <property type="match status" value="1"/>
</dbReference>
<keyword evidence="3" id="KW-1003">Cell membrane</keyword>
<evidence type="ECO:0000256" key="1">
    <source>
        <dbReference type="ARBA" id="ARBA00004651"/>
    </source>
</evidence>
<dbReference type="AlphaFoldDB" id="A0A8J8MBI1"/>
<keyword evidence="6 7" id="KW-0472">Membrane</keyword>
<keyword evidence="2 7" id="KW-0813">Transport</keyword>
<keyword evidence="10" id="KW-1185">Reference proteome</keyword>
<feature type="transmembrane region" description="Helical" evidence="7">
    <location>
        <begin position="141"/>
        <end position="162"/>
    </location>
</feature>
<dbReference type="PANTHER" id="PTHR43744:SF9">
    <property type="entry name" value="POLYGALACTURONAN_RHAMNOGALACTURONAN TRANSPORT SYSTEM PERMEASE PROTEIN YTCP"/>
    <property type="match status" value="1"/>
</dbReference>
<dbReference type="Pfam" id="PF00528">
    <property type="entry name" value="BPD_transp_1"/>
    <property type="match status" value="1"/>
</dbReference>
<dbReference type="RefSeq" id="WP_212689936.1">
    <property type="nucleotide sequence ID" value="NZ_CAJXUH010000009.1"/>
</dbReference>
<feature type="transmembrane region" description="Helical" evidence="7">
    <location>
        <begin position="113"/>
        <end position="135"/>
    </location>
</feature>
<name>A0A8J8MBI1_9FIRM</name>
<dbReference type="InterPro" id="IPR035906">
    <property type="entry name" value="MetI-like_sf"/>
</dbReference>
<sequence length="296" mass="33807">MVEKQSTGGKVFKVLNYTLLSALGFVTFYPFFYILILSLNDGYDALKGGLYFWPRVFTLDNYIKAFEDPLILNAFGVSIFRTVVGTFLCVFLTALAGYALSRKDLPGKGIITFFFFFTTIFTGGLIPFFILLRSLRLTSSIWIYILPYLYQFFNIIIMRTYFQTIPEELRESATIDGCGELKIFLKIYLPLSLPMIATITLFYGVGHWNDWFVGAFFVSDKKLKPAATILQKILSETNFEQATDTKNMNYNISRAKTTPEALRMAFLMIITLPIVCVYPFLQKYFVKGIMIGSIKG</sequence>
<evidence type="ECO:0000256" key="5">
    <source>
        <dbReference type="ARBA" id="ARBA00022989"/>
    </source>
</evidence>
<dbReference type="InterPro" id="IPR000515">
    <property type="entry name" value="MetI-like"/>
</dbReference>
<dbReference type="PROSITE" id="PS50928">
    <property type="entry name" value="ABC_TM1"/>
    <property type="match status" value="1"/>
</dbReference>
<feature type="transmembrane region" description="Helical" evidence="7">
    <location>
        <begin position="79"/>
        <end position="101"/>
    </location>
</feature>
<keyword evidence="5 7" id="KW-1133">Transmembrane helix</keyword>
<organism evidence="9 10">
    <name type="scientific">Vallitalea guaymasensis</name>
    <dbReference type="NCBI Taxonomy" id="1185412"/>
    <lineage>
        <taxon>Bacteria</taxon>
        <taxon>Bacillati</taxon>
        <taxon>Bacillota</taxon>
        <taxon>Clostridia</taxon>
        <taxon>Lachnospirales</taxon>
        <taxon>Vallitaleaceae</taxon>
        <taxon>Vallitalea</taxon>
    </lineage>
</organism>
<feature type="transmembrane region" description="Helical" evidence="7">
    <location>
        <begin position="14"/>
        <end position="36"/>
    </location>
</feature>
<comment type="similarity">
    <text evidence="7">Belongs to the binding-protein-dependent transport system permease family.</text>
</comment>
<dbReference type="PANTHER" id="PTHR43744">
    <property type="entry name" value="ABC TRANSPORTER PERMEASE PROTEIN MG189-RELATED-RELATED"/>
    <property type="match status" value="1"/>
</dbReference>